<evidence type="ECO:0000313" key="2">
    <source>
        <dbReference type="Proteomes" id="UP000281553"/>
    </source>
</evidence>
<proteinExistence type="predicted"/>
<name>A0A3P7M0E4_DIBLA</name>
<dbReference type="EMBL" id="UYRU01063764">
    <property type="protein sequence ID" value="VDN15828.1"/>
    <property type="molecule type" value="Genomic_DNA"/>
</dbReference>
<evidence type="ECO:0000313" key="1">
    <source>
        <dbReference type="EMBL" id="VDN15828.1"/>
    </source>
</evidence>
<accession>A0A3P7M0E4</accession>
<reference evidence="1 2" key="1">
    <citation type="submission" date="2018-11" db="EMBL/GenBank/DDBJ databases">
        <authorList>
            <consortium name="Pathogen Informatics"/>
        </authorList>
    </citation>
    <scope>NUCLEOTIDE SEQUENCE [LARGE SCALE GENOMIC DNA]</scope>
</reference>
<dbReference type="AlphaFoldDB" id="A0A3P7M0E4"/>
<keyword evidence="2" id="KW-1185">Reference proteome</keyword>
<sequence length="111" mass="12262">MFWRRYVDASYVIVKRNVLQNFRLMNIKTDSRLSGGTMSQSVRAYEAEASKPRGNFSFQGDQKQLVGKVVGDILDKIALIAPVIATSAPESVIAEHIVALNPSVQERGVNP</sequence>
<dbReference type="Proteomes" id="UP000281553">
    <property type="component" value="Unassembled WGS sequence"/>
</dbReference>
<organism evidence="1 2">
    <name type="scientific">Dibothriocephalus latus</name>
    <name type="common">Fish tapeworm</name>
    <name type="synonym">Diphyllobothrium latum</name>
    <dbReference type="NCBI Taxonomy" id="60516"/>
    <lineage>
        <taxon>Eukaryota</taxon>
        <taxon>Metazoa</taxon>
        <taxon>Spiralia</taxon>
        <taxon>Lophotrochozoa</taxon>
        <taxon>Platyhelminthes</taxon>
        <taxon>Cestoda</taxon>
        <taxon>Eucestoda</taxon>
        <taxon>Diphyllobothriidea</taxon>
        <taxon>Diphyllobothriidae</taxon>
        <taxon>Dibothriocephalus</taxon>
    </lineage>
</organism>
<protein>
    <submittedName>
        <fullName evidence="1">Uncharacterized protein</fullName>
    </submittedName>
</protein>
<gene>
    <name evidence="1" type="ORF">DILT_LOCUS11659</name>
</gene>